<evidence type="ECO:0000256" key="1">
    <source>
        <dbReference type="SAM" id="SignalP"/>
    </source>
</evidence>
<dbReference type="AlphaFoldDB" id="A0A2N9J3W8"/>
<feature type="signal peptide" evidence="1">
    <location>
        <begin position="1"/>
        <end position="15"/>
    </location>
</feature>
<accession>A0A2N9J3W8</accession>
<organism evidence="2">
    <name type="scientific">Fagus sylvatica</name>
    <name type="common">Beechnut</name>
    <dbReference type="NCBI Taxonomy" id="28930"/>
    <lineage>
        <taxon>Eukaryota</taxon>
        <taxon>Viridiplantae</taxon>
        <taxon>Streptophyta</taxon>
        <taxon>Embryophyta</taxon>
        <taxon>Tracheophyta</taxon>
        <taxon>Spermatophyta</taxon>
        <taxon>Magnoliopsida</taxon>
        <taxon>eudicotyledons</taxon>
        <taxon>Gunneridae</taxon>
        <taxon>Pentapetalae</taxon>
        <taxon>rosids</taxon>
        <taxon>fabids</taxon>
        <taxon>Fagales</taxon>
        <taxon>Fagaceae</taxon>
        <taxon>Fagus</taxon>
    </lineage>
</organism>
<reference evidence="2" key="1">
    <citation type="submission" date="2018-02" db="EMBL/GenBank/DDBJ databases">
        <authorList>
            <person name="Cohen D.B."/>
            <person name="Kent A.D."/>
        </authorList>
    </citation>
    <scope>NUCLEOTIDE SEQUENCE</scope>
</reference>
<feature type="chain" id="PRO_5014621243" evidence="1">
    <location>
        <begin position="16"/>
        <end position="94"/>
    </location>
</feature>
<keyword evidence="1" id="KW-0732">Signal</keyword>
<dbReference type="EMBL" id="OIVN01006352">
    <property type="protein sequence ID" value="SPD31264.1"/>
    <property type="molecule type" value="Genomic_DNA"/>
</dbReference>
<name>A0A2N9J3W8_FAGSY</name>
<gene>
    <name evidence="2" type="ORF">FSB_LOCUS59146</name>
</gene>
<evidence type="ECO:0000313" key="2">
    <source>
        <dbReference type="EMBL" id="SPD31264.1"/>
    </source>
</evidence>
<proteinExistence type="predicted"/>
<sequence length="94" mass="10623">MTTIMPLLLEVVVGATPCIPPSLVGDHALERRKLLAWVWCGLGCRSRALFLSLAQARATTHLSFHGRGYEKVMELVFFYLILGYEKLMEMAIRN</sequence>
<protein>
    <submittedName>
        <fullName evidence="2">Uncharacterized protein</fullName>
    </submittedName>
</protein>